<protein>
    <submittedName>
        <fullName evidence="1">Uncharacterized protein</fullName>
    </submittedName>
</protein>
<proteinExistence type="predicted"/>
<dbReference type="Proteomes" id="UP000284842">
    <property type="component" value="Unassembled WGS sequence"/>
</dbReference>
<reference evidence="1 2" key="1">
    <citation type="journal article" date="2018" name="Evol. Lett.">
        <title>Horizontal gene cluster transfer increased hallucinogenic mushroom diversity.</title>
        <authorList>
            <person name="Reynolds H.T."/>
            <person name="Vijayakumar V."/>
            <person name="Gluck-Thaler E."/>
            <person name="Korotkin H.B."/>
            <person name="Matheny P.B."/>
            <person name="Slot J.C."/>
        </authorList>
    </citation>
    <scope>NUCLEOTIDE SEQUENCE [LARGE SCALE GENOMIC DNA]</scope>
    <source>
        <strain evidence="1 2">2629</strain>
    </source>
</reference>
<dbReference type="InParanoid" id="A0A409WEK6"/>
<comment type="caution">
    <text evidence="1">The sequence shown here is derived from an EMBL/GenBank/DDBJ whole genome shotgun (WGS) entry which is preliminary data.</text>
</comment>
<evidence type="ECO:0000313" key="2">
    <source>
        <dbReference type="Proteomes" id="UP000284842"/>
    </source>
</evidence>
<dbReference type="AlphaFoldDB" id="A0A409WEK6"/>
<keyword evidence="2" id="KW-1185">Reference proteome</keyword>
<evidence type="ECO:0000313" key="1">
    <source>
        <dbReference type="EMBL" id="PPQ76926.1"/>
    </source>
</evidence>
<accession>A0A409WEK6</accession>
<dbReference type="EMBL" id="NHTK01005516">
    <property type="protein sequence ID" value="PPQ76926.1"/>
    <property type="molecule type" value="Genomic_DNA"/>
</dbReference>
<gene>
    <name evidence="1" type="ORF">CVT24_008905</name>
</gene>
<name>A0A409WEK6_9AGAR</name>
<sequence>MSGPTEGIYRLTNYTNRWTVATKSHAGLAQPGQIVMTFRDGEKIFPEHSVFTVCTNASGQYSFQNPVTKMFIGCGEDEKGHPATAWTMTPQYWDVSPVGPGIWSISMADSYWDDCITDNKNAWAEILLREEKELVQYFWLFVAA</sequence>
<organism evidence="1 2">
    <name type="scientific">Panaeolus cyanescens</name>
    <dbReference type="NCBI Taxonomy" id="181874"/>
    <lineage>
        <taxon>Eukaryota</taxon>
        <taxon>Fungi</taxon>
        <taxon>Dikarya</taxon>
        <taxon>Basidiomycota</taxon>
        <taxon>Agaricomycotina</taxon>
        <taxon>Agaricomycetes</taxon>
        <taxon>Agaricomycetidae</taxon>
        <taxon>Agaricales</taxon>
        <taxon>Agaricineae</taxon>
        <taxon>Galeropsidaceae</taxon>
        <taxon>Panaeolus</taxon>
    </lineage>
</organism>